<comment type="caution">
    <text evidence="2">The sequence shown here is derived from an EMBL/GenBank/DDBJ whole genome shotgun (WGS) entry which is preliminary data.</text>
</comment>
<dbReference type="RefSeq" id="WP_010417143.1">
    <property type="nucleotide sequence ID" value="NZ_MCRM02000004.1"/>
</dbReference>
<dbReference type="Pfam" id="PF04304">
    <property type="entry name" value="DUF454"/>
    <property type="match status" value="1"/>
</dbReference>
<dbReference type="PIRSF" id="PIRSF016789">
    <property type="entry name" value="DUF454"/>
    <property type="match status" value="1"/>
</dbReference>
<dbReference type="PANTHER" id="PTHR35813">
    <property type="entry name" value="INNER MEMBRANE PROTEIN YBAN"/>
    <property type="match status" value="1"/>
</dbReference>
<keyword evidence="1" id="KW-1133">Transmembrane helix</keyword>
<feature type="transmembrane region" description="Helical" evidence="1">
    <location>
        <begin position="89"/>
        <end position="108"/>
    </location>
</feature>
<proteinExistence type="predicted"/>
<keyword evidence="3" id="KW-1185">Reference proteome</keyword>
<dbReference type="InterPro" id="IPR007401">
    <property type="entry name" value="DUF454"/>
</dbReference>
<keyword evidence="1" id="KW-0472">Membrane</keyword>
<feature type="transmembrane region" description="Helical" evidence="1">
    <location>
        <begin position="114"/>
        <end position="131"/>
    </location>
</feature>
<name>A0ABX4YKV8_9LEPT</name>
<evidence type="ECO:0000313" key="3">
    <source>
        <dbReference type="Proteomes" id="UP000094669"/>
    </source>
</evidence>
<dbReference type="EMBL" id="MCRM02000004">
    <property type="protein sequence ID" value="PNV75911.1"/>
    <property type="molecule type" value="Genomic_DNA"/>
</dbReference>
<evidence type="ECO:0000256" key="1">
    <source>
        <dbReference type="SAM" id="Phobius"/>
    </source>
</evidence>
<feature type="transmembrane region" description="Helical" evidence="1">
    <location>
        <begin position="20"/>
        <end position="41"/>
    </location>
</feature>
<accession>A0ABX4YKV8</accession>
<feature type="transmembrane region" description="Helical" evidence="1">
    <location>
        <begin position="47"/>
        <end position="68"/>
    </location>
</feature>
<sequence>MQKEYKDYSHEVQPHKSKLIRILLIIFGTVCVALGILGIFVPGLPTTPFLLLAAACYAKASERFYNWLMNNRYFGSFIRDWRIHKAIPLRAKVIAISTIILTMGLSAIFLPVLAVRIGMGVIGLIVIAYLLRFPTKKKETPN</sequence>
<dbReference type="Proteomes" id="UP000094669">
    <property type="component" value="Unassembled WGS sequence"/>
</dbReference>
<protein>
    <submittedName>
        <fullName evidence="2">DUF454 domain-containing protein</fullName>
    </submittedName>
</protein>
<dbReference type="PANTHER" id="PTHR35813:SF1">
    <property type="entry name" value="INNER MEMBRANE PROTEIN YBAN"/>
    <property type="match status" value="1"/>
</dbReference>
<organism evidence="2 3">
    <name type="scientific">Leptospira inadai serovar Lyme</name>
    <dbReference type="NCBI Taxonomy" id="293084"/>
    <lineage>
        <taxon>Bacteria</taxon>
        <taxon>Pseudomonadati</taxon>
        <taxon>Spirochaetota</taxon>
        <taxon>Spirochaetia</taxon>
        <taxon>Leptospirales</taxon>
        <taxon>Leptospiraceae</taxon>
        <taxon>Leptospira</taxon>
    </lineage>
</organism>
<reference evidence="2" key="1">
    <citation type="submission" date="2018-01" db="EMBL/GenBank/DDBJ databases">
        <title>Genomic characterization of Leptospira inadai serogroup Lyme isolated from captured rat in Brazil and comparative analysis with human reference strain.</title>
        <authorList>
            <person name="Moreno L.Z."/>
            <person name="Loureiro A.P."/>
            <person name="Miraglia F."/>
            <person name="Kremer F.S."/>
            <person name="Eslabao M.R."/>
            <person name="Dellagostin O.A."/>
            <person name="Lilenbaum W."/>
            <person name="Moreno A.M."/>
        </authorList>
    </citation>
    <scope>NUCLEOTIDE SEQUENCE [LARGE SCALE GENOMIC DNA]</scope>
    <source>
        <strain evidence="2">M34/99</strain>
    </source>
</reference>
<keyword evidence="1" id="KW-0812">Transmembrane</keyword>
<evidence type="ECO:0000313" key="2">
    <source>
        <dbReference type="EMBL" id="PNV75911.1"/>
    </source>
</evidence>
<gene>
    <name evidence="2" type="ORF">BES34_005215</name>
</gene>